<feature type="transmembrane region" description="Helical" evidence="6">
    <location>
        <begin position="15"/>
        <end position="37"/>
    </location>
</feature>
<dbReference type="PANTHER" id="PTHR33048">
    <property type="entry name" value="PTH11-LIKE INTEGRAL MEMBRANE PROTEIN (AFU_ORTHOLOGUE AFUA_5G11245)"/>
    <property type="match status" value="1"/>
</dbReference>
<dbReference type="Pfam" id="PF20684">
    <property type="entry name" value="Fung_rhodopsin"/>
    <property type="match status" value="1"/>
</dbReference>
<protein>
    <recommendedName>
        <fullName evidence="7">Rhodopsin domain-containing protein</fullName>
    </recommendedName>
</protein>
<dbReference type="STRING" id="1036611.A0A1L9Q5A0"/>
<comment type="subcellular location">
    <subcellularLocation>
        <location evidence="1">Membrane</location>
        <topology evidence="1">Multi-pass membrane protein</topology>
    </subcellularLocation>
</comment>
<evidence type="ECO:0000256" key="1">
    <source>
        <dbReference type="ARBA" id="ARBA00004141"/>
    </source>
</evidence>
<dbReference type="GO" id="GO:0016020">
    <property type="term" value="C:membrane"/>
    <property type="evidence" value="ECO:0007669"/>
    <property type="project" value="UniProtKB-SubCell"/>
</dbReference>
<keyword evidence="9" id="KW-1185">Reference proteome</keyword>
<organism evidence="8 9">
    <name type="scientific">Aspergillus versicolor CBS 583.65</name>
    <dbReference type="NCBI Taxonomy" id="1036611"/>
    <lineage>
        <taxon>Eukaryota</taxon>
        <taxon>Fungi</taxon>
        <taxon>Dikarya</taxon>
        <taxon>Ascomycota</taxon>
        <taxon>Pezizomycotina</taxon>
        <taxon>Eurotiomycetes</taxon>
        <taxon>Eurotiomycetidae</taxon>
        <taxon>Eurotiales</taxon>
        <taxon>Aspergillaceae</taxon>
        <taxon>Aspergillus</taxon>
        <taxon>Aspergillus subgen. Nidulantes</taxon>
    </lineage>
</organism>
<feature type="transmembrane region" description="Helical" evidence="6">
    <location>
        <begin position="49"/>
        <end position="71"/>
    </location>
</feature>
<evidence type="ECO:0000256" key="5">
    <source>
        <dbReference type="ARBA" id="ARBA00038359"/>
    </source>
</evidence>
<dbReference type="InterPro" id="IPR052337">
    <property type="entry name" value="SAT4-like"/>
</dbReference>
<evidence type="ECO:0000313" key="8">
    <source>
        <dbReference type="EMBL" id="OJJ08950.1"/>
    </source>
</evidence>
<evidence type="ECO:0000256" key="2">
    <source>
        <dbReference type="ARBA" id="ARBA00022692"/>
    </source>
</evidence>
<dbReference type="Proteomes" id="UP000184073">
    <property type="component" value="Unassembled WGS sequence"/>
</dbReference>
<evidence type="ECO:0000256" key="3">
    <source>
        <dbReference type="ARBA" id="ARBA00022989"/>
    </source>
</evidence>
<evidence type="ECO:0000256" key="6">
    <source>
        <dbReference type="SAM" id="Phobius"/>
    </source>
</evidence>
<feature type="transmembrane region" description="Helical" evidence="6">
    <location>
        <begin position="112"/>
        <end position="133"/>
    </location>
</feature>
<evidence type="ECO:0000313" key="9">
    <source>
        <dbReference type="Proteomes" id="UP000184073"/>
    </source>
</evidence>
<keyword evidence="4 6" id="KW-0472">Membrane</keyword>
<reference evidence="9" key="1">
    <citation type="journal article" date="2017" name="Genome Biol.">
        <title>Comparative genomics reveals high biological diversity and specific adaptations in the industrially and medically important fungal genus Aspergillus.</title>
        <authorList>
            <person name="de Vries R.P."/>
            <person name="Riley R."/>
            <person name="Wiebenga A."/>
            <person name="Aguilar-Osorio G."/>
            <person name="Amillis S."/>
            <person name="Uchima C.A."/>
            <person name="Anderluh G."/>
            <person name="Asadollahi M."/>
            <person name="Askin M."/>
            <person name="Barry K."/>
            <person name="Battaglia E."/>
            <person name="Bayram O."/>
            <person name="Benocci T."/>
            <person name="Braus-Stromeyer S.A."/>
            <person name="Caldana C."/>
            <person name="Canovas D."/>
            <person name="Cerqueira G.C."/>
            <person name="Chen F."/>
            <person name="Chen W."/>
            <person name="Choi C."/>
            <person name="Clum A."/>
            <person name="Dos Santos R.A."/>
            <person name="Damasio A.R."/>
            <person name="Diallinas G."/>
            <person name="Emri T."/>
            <person name="Fekete E."/>
            <person name="Flipphi M."/>
            <person name="Freyberg S."/>
            <person name="Gallo A."/>
            <person name="Gournas C."/>
            <person name="Habgood R."/>
            <person name="Hainaut M."/>
            <person name="Harispe M.L."/>
            <person name="Henrissat B."/>
            <person name="Hilden K.S."/>
            <person name="Hope R."/>
            <person name="Hossain A."/>
            <person name="Karabika E."/>
            <person name="Karaffa L."/>
            <person name="Karanyi Z."/>
            <person name="Krasevec N."/>
            <person name="Kuo A."/>
            <person name="Kusch H."/>
            <person name="LaButti K."/>
            <person name="Lagendijk E.L."/>
            <person name="Lapidus A."/>
            <person name="Levasseur A."/>
            <person name="Lindquist E."/>
            <person name="Lipzen A."/>
            <person name="Logrieco A.F."/>
            <person name="MacCabe A."/>
            <person name="Maekelae M.R."/>
            <person name="Malavazi I."/>
            <person name="Melin P."/>
            <person name="Meyer V."/>
            <person name="Mielnichuk N."/>
            <person name="Miskei M."/>
            <person name="Molnar A.P."/>
            <person name="Mule G."/>
            <person name="Ngan C.Y."/>
            <person name="Orejas M."/>
            <person name="Orosz E."/>
            <person name="Ouedraogo J.P."/>
            <person name="Overkamp K.M."/>
            <person name="Park H.-S."/>
            <person name="Perrone G."/>
            <person name="Piumi F."/>
            <person name="Punt P.J."/>
            <person name="Ram A.F."/>
            <person name="Ramon A."/>
            <person name="Rauscher S."/>
            <person name="Record E."/>
            <person name="Riano-Pachon D.M."/>
            <person name="Robert V."/>
            <person name="Roehrig J."/>
            <person name="Ruller R."/>
            <person name="Salamov A."/>
            <person name="Salih N.S."/>
            <person name="Samson R.A."/>
            <person name="Sandor E."/>
            <person name="Sanguinetti M."/>
            <person name="Schuetze T."/>
            <person name="Sepcic K."/>
            <person name="Shelest E."/>
            <person name="Sherlock G."/>
            <person name="Sophianopoulou V."/>
            <person name="Squina F.M."/>
            <person name="Sun H."/>
            <person name="Susca A."/>
            <person name="Todd R.B."/>
            <person name="Tsang A."/>
            <person name="Unkles S.E."/>
            <person name="van de Wiele N."/>
            <person name="van Rossen-Uffink D."/>
            <person name="Oliveira J.V."/>
            <person name="Vesth T.C."/>
            <person name="Visser J."/>
            <person name="Yu J.-H."/>
            <person name="Zhou M."/>
            <person name="Andersen M.R."/>
            <person name="Archer D.B."/>
            <person name="Baker S.E."/>
            <person name="Benoit I."/>
            <person name="Brakhage A.A."/>
            <person name="Braus G.H."/>
            <person name="Fischer R."/>
            <person name="Frisvad J.C."/>
            <person name="Goldman G.H."/>
            <person name="Houbraken J."/>
            <person name="Oakley B."/>
            <person name="Pocsi I."/>
            <person name="Scazzocchio C."/>
            <person name="Seiboth B."/>
            <person name="vanKuyk P.A."/>
            <person name="Wortman J."/>
            <person name="Dyer P.S."/>
            <person name="Grigoriev I.V."/>
        </authorList>
    </citation>
    <scope>NUCLEOTIDE SEQUENCE [LARGE SCALE GENOMIC DNA]</scope>
    <source>
        <strain evidence="9">CBS 583.65</strain>
    </source>
</reference>
<evidence type="ECO:0000259" key="7">
    <source>
        <dbReference type="Pfam" id="PF20684"/>
    </source>
</evidence>
<accession>A0A1L9Q5A0</accession>
<keyword evidence="2 6" id="KW-0812">Transmembrane</keyword>
<dbReference type="PANTHER" id="PTHR33048:SF123">
    <property type="entry name" value="INTEGRAL MEMBRANE PROTEIN"/>
    <property type="match status" value="1"/>
</dbReference>
<dbReference type="VEuPathDB" id="FungiDB:ASPVEDRAFT_35069"/>
<keyword evidence="3 6" id="KW-1133">Transmembrane helix</keyword>
<sequence length="250" mass="27393">MPSYITASNGSQQPMFLIVMSLLVFLSVVTVSLRLYCRIFRVHKVGADDYLIVAAVAVTIGMTVMNGLHVAQGTGCGGALLMRLFPQAFECHSKPWRAWDPSFPAGCYNLNAAYYSIASISIFTDLAILVLPLPQLMKLNIHQKCMPTSIETERILLWTQIEVNVAIISASAPSLRPLFASIFKGSSYGRGGPSSARYGGYGSSYGREESHYRRTLTRHGNNHGAIELTSRDEERYAGRVHGVTQPSSKA</sequence>
<gene>
    <name evidence="8" type="ORF">ASPVEDRAFT_35069</name>
</gene>
<dbReference type="RefSeq" id="XP_040674712.1">
    <property type="nucleotide sequence ID" value="XM_040810916.1"/>
</dbReference>
<dbReference type="InterPro" id="IPR049326">
    <property type="entry name" value="Rhodopsin_dom_fungi"/>
</dbReference>
<dbReference type="OrthoDB" id="5329176at2759"/>
<evidence type="ECO:0000256" key="4">
    <source>
        <dbReference type="ARBA" id="ARBA00023136"/>
    </source>
</evidence>
<proteinExistence type="inferred from homology"/>
<name>A0A1L9Q5A0_ASPVE</name>
<comment type="similarity">
    <text evidence="5">Belongs to the SAT4 family.</text>
</comment>
<dbReference type="GeneID" id="63726427"/>
<dbReference type="EMBL" id="KV878141">
    <property type="protein sequence ID" value="OJJ08950.1"/>
    <property type="molecule type" value="Genomic_DNA"/>
</dbReference>
<dbReference type="AlphaFoldDB" id="A0A1L9Q5A0"/>
<feature type="domain" description="Rhodopsin" evidence="7">
    <location>
        <begin position="86"/>
        <end position="144"/>
    </location>
</feature>